<gene>
    <name evidence="2" type="ORF">L596_009039</name>
</gene>
<feature type="compositionally biased region" description="Basic and acidic residues" evidence="1">
    <location>
        <begin position="69"/>
        <end position="105"/>
    </location>
</feature>
<accession>A0A4U5PE81</accession>
<dbReference type="OrthoDB" id="106784at2759"/>
<evidence type="ECO:0000313" key="2">
    <source>
        <dbReference type="EMBL" id="TKR94799.1"/>
    </source>
</evidence>
<dbReference type="AlphaFoldDB" id="A0A4U5PE81"/>
<feature type="region of interest" description="Disordered" evidence="1">
    <location>
        <begin position="63"/>
        <end position="111"/>
    </location>
</feature>
<comment type="caution">
    <text evidence="2">The sequence shown here is derived from an EMBL/GenBank/DDBJ whole genome shotgun (WGS) entry which is preliminary data.</text>
</comment>
<keyword evidence="3" id="KW-1185">Reference proteome</keyword>
<sequence length="197" mass="23002">MSSGYKPMIHYKLRNCLDHESLEIEKRENSCADLKEKIHLRVPTADVKTKISLREVCRDEEALGGDEPCENREVERNERRGTHHPHDDDLQREVPREELGPRQEEELQGGNRRPFRGLCVQEVQGHRTQAFPLKKYKTANGILASELMPCDNVDLLAMVISDGRFVKRILKHKLHEEIKRKRAAMDEERSCKRKRLC</sequence>
<proteinExistence type="predicted"/>
<reference evidence="2 3" key="2">
    <citation type="journal article" date="2019" name="G3 (Bethesda)">
        <title>Hybrid Assembly of the Genome of the Entomopathogenic Nematode Steinernema carpocapsae Identifies the X-Chromosome.</title>
        <authorList>
            <person name="Serra L."/>
            <person name="Macchietto M."/>
            <person name="Macias-Munoz A."/>
            <person name="McGill C.J."/>
            <person name="Rodriguez I.M."/>
            <person name="Rodriguez B."/>
            <person name="Murad R."/>
            <person name="Mortazavi A."/>
        </authorList>
    </citation>
    <scope>NUCLEOTIDE SEQUENCE [LARGE SCALE GENOMIC DNA]</scope>
    <source>
        <strain evidence="2 3">ALL</strain>
    </source>
</reference>
<dbReference type="EMBL" id="AZBU02000002">
    <property type="protein sequence ID" value="TKR94799.1"/>
    <property type="molecule type" value="Genomic_DNA"/>
</dbReference>
<organism evidence="2 3">
    <name type="scientific">Steinernema carpocapsae</name>
    <name type="common">Entomopathogenic nematode</name>
    <dbReference type="NCBI Taxonomy" id="34508"/>
    <lineage>
        <taxon>Eukaryota</taxon>
        <taxon>Metazoa</taxon>
        <taxon>Ecdysozoa</taxon>
        <taxon>Nematoda</taxon>
        <taxon>Chromadorea</taxon>
        <taxon>Rhabditida</taxon>
        <taxon>Tylenchina</taxon>
        <taxon>Panagrolaimomorpha</taxon>
        <taxon>Strongyloidoidea</taxon>
        <taxon>Steinernematidae</taxon>
        <taxon>Steinernema</taxon>
    </lineage>
</organism>
<name>A0A4U5PE81_STECR</name>
<dbReference type="Proteomes" id="UP000298663">
    <property type="component" value="Unassembled WGS sequence"/>
</dbReference>
<evidence type="ECO:0000256" key="1">
    <source>
        <dbReference type="SAM" id="MobiDB-lite"/>
    </source>
</evidence>
<evidence type="ECO:0000313" key="3">
    <source>
        <dbReference type="Proteomes" id="UP000298663"/>
    </source>
</evidence>
<protein>
    <submittedName>
        <fullName evidence="2">Uncharacterized protein</fullName>
    </submittedName>
</protein>
<reference evidence="2 3" key="1">
    <citation type="journal article" date="2015" name="Genome Biol.">
        <title>Comparative genomics of Steinernema reveals deeply conserved gene regulatory networks.</title>
        <authorList>
            <person name="Dillman A.R."/>
            <person name="Macchietto M."/>
            <person name="Porter C.F."/>
            <person name="Rogers A."/>
            <person name="Williams B."/>
            <person name="Antoshechkin I."/>
            <person name="Lee M.M."/>
            <person name="Goodwin Z."/>
            <person name="Lu X."/>
            <person name="Lewis E.E."/>
            <person name="Goodrich-Blair H."/>
            <person name="Stock S.P."/>
            <person name="Adams B.J."/>
            <person name="Sternberg P.W."/>
            <person name="Mortazavi A."/>
        </authorList>
    </citation>
    <scope>NUCLEOTIDE SEQUENCE [LARGE SCALE GENOMIC DNA]</scope>
    <source>
        <strain evidence="2 3">ALL</strain>
    </source>
</reference>